<evidence type="ECO:0000313" key="7">
    <source>
        <dbReference type="EMBL" id="EYU14313.1"/>
    </source>
</evidence>
<organism evidence="7 8">
    <name type="scientific">Photorhabdus aegyptia</name>
    <dbReference type="NCBI Taxonomy" id="2805098"/>
    <lineage>
        <taxon>Bacteria</taxon>
        <taxon>Pseudomonadati</taxon>
        <taxon>Pseudomonadota</taxon>
        <taxon>Gammaproteobacteria</taxon>
        <taxon>Enterobacterales</taxon>
        <taxon>Morganellaceae</taxon>
        <taxon>Photorhabdus</taxon>
    </lineage>
</organism>
<proteinExistence type="inferred from homology"/>
<dbReference type="GO" id="GO:0009252">
    <property type="term" value="P:peptidoglycan biosynthetic process"/>
    <property type="evidence" value="ECO:0007669"/>
    <property type="project" value="TreeGrafter"/>
</dbReference>
<dbReference type="PANTHER" id="PTHR38776:SF1">
    <property type="entry name" value="MLTA-INTERACTING PROTEIN-RELATED"/>
    <property type="match status" value="1"/>
</dbReference>
<dbReference type="AlphaFoldDB" id="A0A022PHA9"/>
<evidence type="ECO:0000313" key="8">
    <source>
        <dbReference type="Proteomes" id="UP000023464"/>
    </source>
</evidence>
<dbReference type="PANTHER" id="PTHR38776">
    <property type="entry name" value="MLTA-INTERACTING PROTEIN-RELATED"/>
    <property type="match status" value="1"/>
</dbReference>
<keyword evidence="3 6" id="KW-0732">Signal</keyword>
<evidence type="ECO:0000256" key="4">
    <source>
        <dbReference type="ARBA" id="ARBA00023136"/>
    </source>
</evidence>
<evidence type="ECO:0000256" key="2">
    <source>
        <dbReference type="ARBA" id="ARBA00005722"/>
    </source>
</evidence>
<evidence type="ECO:0000256" key="5">
    <source>
        <dbReference type="ARBA" id="ARBA00023237"/>
    </source>
</evidence>
<feature type="signal peptide" evidence="6">
    <location>
        <begin position="1"/>
        <end position="23"/>
    </location>
</feature>
<evidence type="ECO:0000256" key="6">
    <source>
        <dbReference type="SAM" id="SignalP"/>
    </source>
</evidence>
<keyword evidence="4" id="KW-0472">Membrane</keyword>
<dbReference type="PATRIC" id="fig|1393736.3.peg.3241"/>
<accession>A0A022PHA9</accession>
<keyword evidence="8" id="KW-1185">Reference proteome</keyword>
<reference evidence="7 8" key="1">
    <citation type="submission" date="2014-03" db="EMBL/GenBank/DDBJ databases">
        <title>Draft Genome of Photorhabdus luminescens BA1, an Egyptian Isolate.</title>
        <authorList>
            <person name="Ghazal S."/>
            <person name="Hurst S.G.IV."/>
            <person name="Morris K."/>
            <person name="Thomas K."/>
            <person name="Tisa L.S."/>
        </authorList>
    </citation>
    <scope>NUCLEOTIDE SEQUENCE [LARGE SCALE GENOMIC DNA]</scope>
    <source>
        <strain evidence="7 8">BA1</strain>
    </source>
</reference>
<protein>
    <submittedName>
        <fullName evidence="7">Outer membrane protein V</fullName>
    </submittedName>
</protein>
<dbReference type="InterPro" id="IPR010583">
    <property type="entry name" value="MipA"/>
</dbReference>
<dbReference type="Proteomes" id="UP000023464">
    <property type="component" value="Unassembled WGS sequence"/>
</dbReference>
<gene>
    <name evidence="7" type="ORF">BA1DRAFT_03166</name>
</gene>
<dbReference type="EMBL" id="JFGV01000051">
    <property type="protein sequence ID" value="EYU14313.1"/>
    <property type="molecule type" value="Genomic_DNA"/>
</dbReference>
<comment type="similarity">
    <text evidence="2">Belongs to the MipA/OmpV family.</text>
</comment>
<name>A0A022PHA9_9GAMM</name>
<dbReference type="RefSeq" id="WP_036780793.1">
    <property type="nucleotide sequence ID" value="NZ_CAWLTM010000064.1"/>
</dbReference>
<sequence length="250" mass="28916">MINKAKILATVVTFCLSSSLAYAGQWSIGASVLAEASPYKGVKNKDKVLFVPMVNYESDNFYFHTLAAGYYLWNQPKDQLSLDVYYYPQSFRPKDNEDKQMKKLDRRDDTMMGGFSYRHIEDWGTLRSSFAADTLSKSKGVRIDLAYLYEFKSDDWSLQPGLGVVWNSKKQNRYEYGIKDNESRHSGLEKYTPDDSWTPYVELSANYKFNQEWSAFMMGRVERLPSEIKDSPMVNKSYSSIVWTGVTYSF</sequence>
<evidence type="ECO:0000256" key="3">
    <source>
        <dbReference type="ARBA" id="ARBA00022729"/>
    </source>
</evidence>
<feature type="chain" id="PRO_5005404014" evidence="6">
    <location>
        <begin position="24"/>
        <end position="250"/>
    </location>
</feature>
<comment type="caution">
    <text evidence="7">The sequence shown here is derived from an EMBL/GenBank/DDBJ whole genome shotgun (WGS) entry which is preliminary data.</text>
</comment>
<dbReference type="Pfam" id="PF06629">
    <property type="entry name" value="MipA"/>
    <property type="match status" value="1"/>
</dbReference>
<keyword evidence="5" id="KW-0998">Cell outer membrane</keyword>
<comment type="subcellular location">
    <subcellularLocation>
        <location evidence="1">Cell outer membrane</location>
    </subcellularLocation>
</comment>
<evidence type="ECO:0000256" key="1">
    <source>
        <dbReference type="ARBA" id="ARBA00004442"/>
    </source>
</evidence>
<dbReference type="GO" id="GO:0009279">
    <property type="term" value="C:cell outer membrane"/>
    <property type="evidence" value="ECO:0007669"/>
    <property type="project" value="UniProtKB-SubCell"/>
</dbReference>